<keyword evidence="1" id="KW-0175">Coiled coil</keyword>
<evidence type="ECO:0000256" key="1">
    <source>
        <dbReference type="SAM" id="Coils"/>
    </source>
</evidence>
<dbReference type="PANTHER" id="PTHR46757:SF2">
    <property type="entry name" value="OS05G0346100 PROTEIN"/>
    <property type="match status" value="1"/>
</dbReference>
<dbReference type="Gene3D" id="1.20.1270.60">
    <property type="entry name" value="Arfaptin homology (AH) domain/BAR domain"/>
    <property type="match status" value="1"/>
</dbReference>
<evidence type="ECO:0000256" key="2">
    <source>
        <dbReference type="SAM" id="MobiDB-lite"/>
    </source>
</evidence>
<dbReference type="InterPro" id="IPR044279">
    <property type="entry name" value="SNX2A/B"/>
</dbReference>
<dbReference type="EMBL" id="GBEZ01022558">
    <property type="protein sequence ID" value="JAC64288.1"/>
    <property type="molecule type" value="Transcribed_RNA"/>
</dbReference>
<feature type="coiled-coil region" evidence="1">
    <location>
        <begin position="435"/>
        <end position="504"/>
    </location>
</feature>
<gene>
    <name evidence="4" type="ORF">TSPGSL018_18651</name>
</gene>
<evidence type="ECO:0000313" key="4">
    <source>
        <dbReference type="EMBL" id="JAC64288.1"/>
    </source>
</evidence>
<dbReference type="PROSITE" id="PS50195">
    <property type="entry name" value="PX"/>
    <property type="match status" value="1"/>
</dbReference>
<dbReference type="InterPro" id="IPR027267">
    <property type="entry name" value="AH/BAR_dom_sf"/>
</dbReference>
<dbReference type="GO" id="GO:0035091">
    <property type="term" value="F:phosphatidylinositol binding"/>
    <property type="evidence" value="ECO:0007669"/>
    <property type="project" value="InterPro"/>
</dbReference>
<dbReference type="Pfam" id="PF09325">
    <property type="entry name" value="Vps5"/>
    <property type="match status" value="1"/>
</dbReference>
<feature type="region of interest" description="Disordered" evidence="2">
    <location>
        <begin position="1"/>
        <end position="29"/>
    </location>
</feature>
<dbReference type="AlphaFoldDB" id="A0A061QX56"/>
<dbReference type="CDD" id="cd07596">
    <property type="entry name" value="BAR_SNX"/>
    <property type="match status" value="1"/>
</dbReference>
<dbReference type="Gene3D" id="3.30.1520.10">
    <property type="entry name" value="Phox-like domain"/>
    <property type="match status" value="1"/>
</dbReference>
<dbReference type="SUPFAM" id="SSF64268">
    <property type="entry name" value="PX domain"/>
    <property type="match status" value="1"/>
</dbReference>
<dbReference type="InterPro" id="IPR036871">
    <property type="entry name" value="PX_dom_sf"/>
</dbReference>
<dbReference type="Pfam" id="PF00787">
    <property type="entry name" value="PX"/>
    <property type="match status" value="1"/>
</dbReference>
<dbReference type="SMART" id="SM00312">
    <property type="entry name" value="PX"/>
    <property type="match status" value="1"/>
</dbReference>
<reference evidence="4" key="1">
    <citation type="submission" date="2014-05" db="EMBL/GenBank/DDBJ databases">
        <title>The transcriptome of the halophilic microalga Tetraselmis sp. GSL018 isolated from the Great Salt Lake, Utah.</title>
        <authorList>
            <person name="Jinkerson R.E."/>
            <person name="D'Adamo S."/>
            <person name="Posewitz M.C."/>
        </authorList>
    </citation>
    <scope>NUCLEOTIDE SEQUENCE</scope>
    <source>
        <strain evidence="4">GSL018</strain>
    </source>
</reference>
<dbReference type="GO" id="GO:0005768">
    <property type="term" value="C:endosome"/>
    <property type="evidence" value="ECO:0007669"/>
    <property type="project" value="UniProtKB-ARBA"/>
</dbReference>
<dbReference type="InterPro" id="IPR015404">
    <property type="entry name" value="Vps5_C"/>
</dbReference>
<name>A0A061QX56_9CHLO</name>
<proteinExistence type="predicted"/>
<sequence length="564" mass="62243">METNEPTQDPLMFPTETEQDPFAGLPEPDENAVVTASGDSFGYDFTTQEADFDPLSEANAVTGGHDSHIETLASYGQLLAPPSYADSVLLDKGEIQPDEISAELAPKPARSSPLQITVSDPVKRVEGSVIPGVSGGYITYKVETKTSLPSFKARECLVRRRFRDFVELSELLSQTQRGFFVPPRPEKNVVEGQRMTKDFIEGRRLALEKYLAKLAGHPVISHSSELRVFLECDGELSLSPEWSALKPSHASVLEGVAKLPKQLIAHDRSTVTPAEASQPARNNNDFMRMFKEFKTSISPDSKAISNNLPTSEEEASLKAENTHVIEFEVKLTETTRKAEHLVKRLEDVGNVLGDIGLSFIKVAKFEDEDGLRCGQYTDSGEACKCIAADSRRIGMAAVRMSRLSRTATVQTATQLSQLHDYLALLPAIRIALRERDAARITVATIEAELQEKKKRVSNLEEQSSKVFGGDKNRTRKISELQQTVSSLEAACDASRAEYERVKSRNLSEMERYKSEKTENFMGMLIGFARVQAAFAERSFNVWLGVAEEFGAAAEIAAKLSPGRS</sequence>
<feature type="domain" description="PX" evidence="3">
    <location>
        <begin position="118"/>
        <end position="237"/>
    </location>
</feature>
<protein>
    <submittedName>
        <fullName evidence="4">Sorting nexin 2a-like</fullName>
    </submittedName>
</protein>
<evidence type="ECO:0000259" key="3">
    <source>
        <dbReference type="PROSITE" id="PS50195"/>
    </source>
</evidence>
<dbReference type="PANTHER" id="PTHR46757">
    <property type="entry name" value="SORTING NEXIN-RELATED"/>
    <property type="match status" value="1"/>
</dbReference>
<accession>A0A061QX56</accession>
<dbReference type="InterPro" id="IPR001683">
    <property type="entry name" value="PX_dom"/>
</dbReference>
<organism evidence="4">
    <name type="scientific">Tetraselmis sp. GSL018</name>
    <dbReference type="NCBI Taxonomy" id="582737"/>
    <lineage>
        <taxon>Eukaryota</taxon>
        <taxon>Viridiplantae</taxon>
        <taxon>Chlorophyta</taxon>
        <taxon>core chlorophytes</taxon>
        <taxon>Chlorodendrophyceae</taxon>
        <taxon>Chlorodendrales</taxon>
        <taxon>Chlorodendraceae</taxon>
        <taxon>Tetraselmis</taxon>
    </lineage>
</organism>